<protein>
    <submittedName>
        <fullName evidence="2">Uncharacterized protein</fullName>
    </submittedName>
</protein>
<dbReference type="Proteomes" id="UP000076761">
    <property type="component" value="Unassembled WGS sequence"/>
</dbReference>
<gene>
    <name evidence="2" type="ORF">NEOLEDRAFT_1133153</name>
</gene>
<evidence type="ECO:0000256" key="1">
    <source>
        <dbReference type="SAM" id="MobiDB-lite"/>
    </source>
</evidence>
<reference evidence="2 3" key="1">
    <citation type="journal article" date="2016" name="Mol. Biol. Evol.">
        <title>Comparative Genomics of Early-Diverging Mushroom-Forming Fungi Provides Insights into the Origins of Lignocellulose Decay Capabilities.</title>
        <authorList>
            <person name="Nagy L.G."/>
            <person name="Riley R."/>
            <person name="Tritt A."/>
            <person name="Adam C."/>
            <person name="Daum C."/>
            <person name="Floudas D."/>
            <person name="Sun H."/>
            <person name="Yadav J.S."/>
            <person name="Pangilinan J."/>
            <person name="Larsson K.H."/>
            <person name="Matsuura K."/>
            <person name="Barry K."/>
            <person name="Labutti K."/>
            <person name="Kuo R."/>
            <person name="Ohm R.A."/>
            <person name="Bhattacharya S.S."/>
            <person name="Shirouzu T."/>
            <person name="Yoshinaga Y."/>
            <person name="Martin F.M."/>
            <person name="Grigoriev I.V."/>
            <person name="Hibbett D.S."/>
        </authorList>
    </citation>
    <scope>NUCLEOTIDE SEQUENCE [LARGE SCALE GENOMIC DNA]</scope>
    <source>
        <strain evidence="2 3">HHB14362 ss-1</strain>
    </source>
</reference>
<dbReference type="OrthoDB" id="3241794at2759"/>
<dbReference type="AlphaFoldDB" id="A0A165STQ8"/>
<organism evidence="2 3">
    <name type="scientific">Neolentinus lepideus HHB14362 ss-1</name>
    <dbReference type="NCBI Taxonomy" id="1314782"/>
    <lineage>
        <taxon>Eukaryota</taxon>
        <taxon>Fungi</taxon>
        <taxon>Dikarya</taxon>
        <taxon>Basidiomycota</taxon>
        <taxon>Agaricomycotina</taxon>
        <taxon>Agaricomycetes</taxon>
        <taxon>Gloeophyllales</taxon>
        <taxon>Gloeophyllaceae</taxon>
        <taxon>Neolentinus</taxon>
    </lineage>
</organism>
<feature type="region of interest" description="Disordered" evidence="1">
    <location>
        <begin position="15"/>
        <end position="60"/>
    </location>
</feature>
<sequence length="60" mass="6270">MAVTTAAIFGLYFAGRRSKSEEQSESIYHEGQQGAGQTGGDSKSGSSGVREAMHSTTKNS</sequence>
<name>A0A165STQ8_9AGAM</name>
<evidence type="ECO:0000313" key="2">
    <source>
        <dbReference type="EMBL" id="KZT25661.1"/>
    </source>
</evidence>
<accession>A0A165STQ8</accession>
<evidence type="ECO:0000313" key="3">
    <source>
        <dbReference type="Proteomes" id="UP000076761"/>
    </source>
</evidence>
<dbReference type="EMBL" id="KV425570">
    <property type="protein sequence ID" value="KZT25661.1"/>
    <property type="molecule type" value="Genomic_DNA"/>
</dbReference>
<proteinExistence type="predicted"/>
<dbReference type="InParanoid" id="A0A165STQ8"/>
<keyword evidence="3" id="KW-1185">Reference proteome</keyword>